<evidence type="ECO:0000256" key="1">
    <source>
        <dbReference type="ARBA" id="ARBA00022527"/>
    </source>
</evidence>
<feature type="domain" description="AGC-kinase C-terminal" evidence="10">
    <location>
        <begin position="560"/>
        <end position="633"/>
    </location>
</feature>
<feature type="compositionally biased region" description="Basic and acidic residues" evidence="8">
    <location>
        <begin position="260"/>
        <end position="279"/>
    </location>
</feature>
<dbReference type="GO" id="GO:0005524">
    <property type="term" value="F:ATP binding"/>
    <property type="evidence" value="ECO:0007669"/>
    <property type="project" value="UniProtKB-UniRule"/>
</dbReference>
<dbReference type="Gene3D" id="3.30.200.20">
    <property type="entry name" value="Phosphorylase Kinase, domain 1"/>
    <property type="match status" value="1"/>
</dbReference>
<evidence type="ECO:0000256" key="7">
    <source>
        <dbReference type="PROSITE-ProRule" id="PRU10141"/>
    </source>
</evidence>
<dbReference type="AlphaFoldDB" id="A0A067RIW9"/>
<dbReference type="InterPro" id="IPR045270">
    <property type="entry name" value="STKc_AGC"/>
</dbReference>
<keyword evidence="3" id="KW-0808">Transferase</keyword>
<organism evidence="11 12">
    <name type="scientific">Zootermopsis nevadensis</name>
    <name type="common">Dampwood termite</name>
    <dbReference type="NCBI Taxonomy" id="136037"/>
    <lineage>
        <taxon>Eukaryota</taxon>
        <taxon>Metazoa</taxon>
        <taxon>Ecdysozoa</taxon>
        <taxon>Arthropoda</taxon>
        <taxon>Hexapoda</taxon>
        <taxon>Insecta</taxon>
        <taxon>Pterygota</taxon>
        <taxon>Neoptera</taxon>
        <taxon>Polyneoptera</taxon>
        <taxon>Dictyoptera</taxon>
        <taxon>Blattodea</taxon>
        <taxon>Blattoidea</taxon>
        <taxon>Termitoidae</taxon>
        <taxon>Termopsidae</taxon>
        <taxon>Zootermopsis</taxon>
    </lineage>
</organism>
<dbReference type="PROSITE" id="PS50011">
    <property type="entry name" value="PROTEIN_KINASE_DOM"/>
    <property type="match status" value="1"/>
</dbReference>
<dbReference type="InterPro" id="IPR017441">
    <property type="entry name" value="Protein_kinase_ATP_BS"/>
</dbReference>
<dbReference type="InParanoid" id="A0A067RIW9"/>
<evidence type="ECO:0000256" key="6">
    <source>
        <dbReference type="ARBA" id="ARBA00022840"/>
    </source>
</evidence>
<dbReference type="SUPFAM" id="SSF56112">
    <property type="entry name" value="Protein kinase-like (PK-like)"/>
    <property type="match status" value="1"/>
</dbReference>
<dbReference type="PROSITE" id="PS51285">
    <property type="entry name" value="AGC_KINASE_CTER"/>
    <property type="match status" value="1"/>
</dbReference>
<sequence length="633" mass="73072">MWFSVTDWYARSFLSQNHAKSDKKNQQVQDENERNMNIRVMKRNPIQTLLSKETGKEHLSASRFQNREQQIEELIHAQECAPCPIIVLHMNTSDDVTVVRKKLDDIDKVTADFEMRKINDTMKGLNEFFVKISSENVKLQNTMTEMLQQYKKITKIAEGLNDTVAKISSGNATQLLKMAQLAEQQHREVRKKDLKHEINQPNNFVQKKNITVMRINKADEHRSVSESSEIKDKQDPAKPNKKDFQNIVSPVRKTQALTKHQTDKNPLKNGEDSKLLKSEPAESLNFPRLKDFETIERVGKGTFGKVYLVRKTGGVDKGALYAMKIMNIGKTMSKKIDPEQYRIECNIHERVSNVPFLVGLYYAFKTETKLCLALDYYPGGDMWTLLRKRAKLTENATRLYIAEIVMAVQHLHRIGVIHRDLKPANIVIDSRGHIAVTDYGLCKEFPPDSKNRRGHALCGTSEYMAPEMVQRKGYSVEVDWWSMGIIAYEMMAGYRPFTIESKEIVTTLYHKIIHDPPEFPSYFSYRGTDFIKKLLEKNPSKRLTSEKNGGQNIMKHPFFNNIDWKDVKRKTIKMPYLPPVDTKKDTKYVHKNLGIELQAHSNADDCLSQECFYVAPDLIPKKTYGTSLQFPQK</sequence>
<keyword evidence="1" id="KW-0723">Serine/threonine-protein kinase</keyword>
<name>A0A067RIW9_ZOONE</name>
<keyword evidence="2" id="KW-0597">Phosphoprotein</keyword>
<dbReference type="SMART" id="SM00220">
    <property type="entry name" value="S_TKc"/>
    <property type="match status" value="1"/>
</dbReference>
<proteinExistence type="predicted"/>
<evidence type="ECO:0000259" key="10">
    <source>
        <dbReference type="PROSITE" id="PS51285"/>
    </source>
</evidence>
<dbReference type="PROSITE" id="PS00108">
    <property type="entry name" value="PROTEIN_KINASE_ST"/>
    <property type="match status" value="1"/>
</dbReference>
<keyword evidence="4 7" id="KW-0547">Nucleotide-binding</keyword>
<dbReference type="STRING" id="136037.A0A067RIW9"/>
<evidence type="ECO:0000256" key="5">
    <source>
        <dbReference type="ARBA" id="ARBA00022777"/>
    </source>
</evidence>
<keyword evidence="12" id="KW-1185">Reference proteome</keyword>
<protein>
    <submittedName>
        <fullName evidence="11">Ribosomal protein S6 kinase alpha-5</fullName>
    </submittedName>
</protein>
<dbReference type="InterPro" id="IPR000719">
    <property type="entry name" value="Prot_kinase_dom"/>
</dbReference>
<evidence type="ECO:0000256" key="2">
    <source>
        <dbReference type="ARBA" id="ARBA00022553"/>
    </source>
</evidence>
<dbReference type="GO" id="GO:0004674">
    <property type="term" value="F:protein serine/threonine kinase activity"/>
    <property type="evidence" value="ECO:0007669"/>
    <property type="project" value="UniProtKB-KW"/>
</dbReference>
<feature type="binding site" evidence="7">
    <location>
        <position position="324"/>
    </location>
    <ligand>
        <name>ATP</name>
        <dbReference type="ChEBI" id="CHEBI:30616"/>
    </ligand>
</feature>
<keyword evidence="6 7" id="KW-0067">ATP-binding</keyword>
<feature type="domain" description="Protein kinase" evidence="9">
    <location>
        <begin position="292"/>
        <end position="559"/>
    </location>
</feature>
<dbReference type="InterPro" id="IPR011009">
    <property type="entry name" value="Kinase-like_dom_sf"/>
</dbReference>
<evidence type="ECO:0000256" key="4">
    <source>
        <dbReference type="ARBA" id="ARBA00022741"/>
    </source>
</evidence>
<dbReference type="Gene3D" id="1.10.510.10">
    <property type="entry name" value="Transferase(Phosphotransferase) domain 1"/>
    <property type="match status" value="1"/>
</dbReference>
<dbReference type="PROSITE" id="PS00107">
    <property type="entry name" value="PROTEIN_KINASE_ATP"/>
    <property type="match status" value="1"/>
</dbReference>
<reference evidence="11 12" key="1">
    <citation type="journal article" date="2014" name="Nat. Commun.">
        <title>Molecular traces of alternative social organization in a termite genome.</title>
        <authorList>
            <person name="Terrapon N."/>
            <person name="Li C."/>
            <person name="Robertson H.M."/>
            <person name="Ji L."/>
            <person name="Meng X."/>
            <person name="Booth W."/>
            <person name="Chen Z."/>
            <person name="Childers C.P."/>
            <person name="Glastad K.M."/>
            <person name="Gokhale K."/>
            <person name="Gowin J."/>
            <person name="Gronenberg W."/>
            <person name="Hermansen R.A."/>
            <person name="Hu H."/>
            <person name="Hunt B.G."/>
            <person name="Huylmans A.K."/>
            <person name="Khalil S.M."/>
            <person name="Mitchell R.D."/>
            <person name="Munoz-Torres M.C."/>
            <person name="Mustard J.A."/>
            <person name="Pan H."/>
            <person name="Reese J.T."/>
            <person name="Scharf M.E."/>
            <person name="Sun F."/>
            <person name="Vogel H."/>
            <person name="Xiao J."/>
            <person name="Yang W."/>
            <person name="Yang Z."/>
            <person name="Yang Z."/>
            <person name="Zhou J."/>
            <person name="Zhu J."/>
            <person name="Brent C.S."/>
            <person name="Elsik C.G."/>
            <person name="Goodisman M.A."/>
            <person name="Liberles D.A."/>
            <person name="Roe R.M."/>
            <person name="Vargo E.L."/>
            <person name="Vilcinskas A."/>
            <person name="Wang J."/>
            <person name="Bornberg-Bauer E."/>
            <person name="Korb J."/>
            <person name="Zhang G."/>
            <person name="Liebig J."/>
        </authorList>
    </citation>
    <scope>NUCLEOTIDE SEQUENCE [LARGE SCALE GENOMIC DNA]</scope>
    <source>
        <tissue evidence="11">Whole organism</tissue>
    </source>
</reference>
<feature type="region of interest" description="Disordered" evidence="8">
    <location>
        <begin position="219"/>
        <end position="279"/>
    </location>
</feature>
<dbReference type="EMBL" id="KK852444">
    <property type="protein sequence ID" value="KDR23816.1"/>
    <property type="molecule type" value="Genomic_DNA"/>
</dbReference>
<gene>
    <name evidence="11" type="ORF">L798_11396</name>
</gene>
<keyword evidence="5 11" id="KW-0418">Kinase</keyword>
<dbReference type="CDD" id="cd05123">
    <property type="entry name" value="STKc_AGC"/>
    <property type="match status" value="1"/>
</dbReference>
<dbReference type="OMA" id="ECNIHER"/>
<dbReference type="Pfam" id="PF00069">
    <property type="entry name" value="Pkinase"/>
    <property type="match status" value="1"/>
</dbReference>
<dbReference type="InterPro" id="IPR008271">
    <property type="entry name" value="Ser/Thr_kinase_AS"/>
</dbReference>
<evidence type="ECO:0000313" key="12">
    <source>
        <dbReference type="Proteomes" id="UP000027135"/>
    </source>
</evidence>
<dbReference type="Proteomes" id="UP000027135">
    <property type="component" value="Unassembled WGS sequence"/>
</dbReference>
<evidence type="ECO:0000256" key="8">
    <source>
        <dbReference type="SAM" id="MobiDB-lite"/>
    </source>
</evidence>
<evidence type="ECO:0000313" key="11">
    <source>
        <dbReference type="EMBL" id="KDR23816.1"/>
    </source>
</evidence>
<dbReference type="InterPro" id="IPR000961">
    <property type="entry name" value="AGC-kinase_C"/>
</dbReference>
<dbReference type="eggNOG" id="KOG0603">
    <property type="taxonomic scope" value="Eukaryota"/>
</dbReference>
<accession>A0A067RIW9</accession>
<evidence type="ECO:0000256" key="3">
    <source>
        <dbReference type="ARBA" id="ARBA00022679"/>
    </source>
</evidence>
<dbReference type="PANTHER" id="PTHR24351">
    <property type="entry name" value="RIBOSOMAL PROTEIN S6 KINASE"/>
    <property type="match status" value="1"/>
</dbReference>
<dbReference type="FunFam" id="1.10.510.10:FF:000008">
    <property type="entry name" value="Non-specific serine/threonine protein kinase"/>
    <property type="match status" value="1"/>
</dbReference>
<evidence type="ECO:0000259" key="9">
    <source>
        <dbReference type="PROSITE" id="PS50011"/>
    </source>
</evidence>
<feature type="compositionally biased region" description="Basic and acidic residues" evidence="8">
    <location>
        <begin position="219"/>
        <end position="244"/>
    </location>
</feature>